<dbReference type="NCBIfam" id="TIGR02432">
    <property type="entry name" value="lysidine_TilS_N"/>
    <property type="match status" value="1"/>
</dbReference>
<proteinExistence type="inferred from homology"/>
<evidence type="ECO:0000313" key="9">
    <source>
        <dbReference type="Proteomes" id="UP000231823"/>
    </source>
</evidence>
<keyword evidence="3 6" id="KW-0547">Nucleotide-binding</keyword>
<dbReference type="GO" id="GO:0006400">
    <property type="term" value="P:tRNA modification"/>
    <property type="evidence" value="ECO:0007669"/>
    <property type="project" value="UniProtKB-UniRule"/>
</dbReference>
<comment type="subcellular location">
    <subcellularLocation>
        <location evidence="6">Cytoplasm</location>
    </subcellularLocation>
</comment>
<dbReference type="CDD" id="cd01992">
    <property type="entry name" value="TilS_N"/>
    <property type="match status" value="1"/>
</dbReference>
<dbReference type="KEGG" id="sfz:SFLOR_v1c00120"/>
<dbReference type="AlphaFoldDB" id="A0A2K8SCN6"/>
<feature type="binding site" evidence="6">
    <location>
        <begin position="16"/>
        <end position="21"/>
    </location>
    <ligand>
        <name>ATP</name>
        <dbReference type="ChEBI" id="CHEBI:30616"/>
    </ligand>
</feature>
<dbReference type="GO" id="GO:0032267">
    <property type="term" value="F:tRNA(Ile)-lysidine synthase activity"/>
    <property type="evidence" value="ECO:0007669"/>
    <property type="project" value="UniProtKB-EC"/>
</dbReference>
<evidence type="ECO:0000256" key="2">
    <source>
        <dbReference type="ARBA" id="ARBA00022694"/>
    </source>
</evidence>
<evidence type="ECO:0000313" key="8">
    <source>
        <dbReference type="EMBL" id="AUB31075.1"/>
    </source>
</evidence>
<evidence type="ECO:0000256" key="5">
    <source>
        <dbReference type="ARBA" id="ARBA00048539"/>
    </source>
</evidence>
<keyword evidence="4 6" id="KW-0067">ATP-binding</keyword>
<dbReference type="PANTHER" id="PTHR43033:SF1">
    <property type="entry name" value="TRNA(ILE)-LYSIDINE SYNTHASE-RELATED"/>
    <property type="match status" value="1"/>
</dbReference>
<dbReference type="Pfam" id="PF01171">
    <property type="entry name" value="ATP_bind_3"/>
    <property type="match status" value="1"/>
</dbReference>
<name>A0A2K8SCN6_9MOLU</name>
<dbReference type="RefSeq" id="WP_169919174.1">
    <property type="nucleotide sequence ID" value="NZ_CP025057.1"/>
</dbReference>
<feature type="domain" description="tRNA(Ile)-lysidine/2-thiocytidine synthase N-terminal" evidence="7">
    <location>
        <begin position="10"/>
        <end position="188"/>
    </location>
</feature>
<dbReference type="InterPro" id="IPR011063">
    <property type="entry name" value="TilS/TtcA_N"/>
</dbReference>
<evidence type="ECO:0000256" key="4">
    <source>
        <dbReference type="ARBA" id="ARBA00022840"/>
    </source>
</evidence>
<comment type="catalytic activity">
    <reaction evidence="5 6">
        <text>cytidine(34) in tRNA(Ile2) + L-lysine + ATP = lysidine(34) in tRNA(Ile2) + AMP + diphosphate + H(+)</text>
        <dbReference type="Rhea" id="RHEA:43744"/>
        <dbReference type="Rhea" id="RHEA-COMP:10625"/>
        <dbReference type="Rhea" id="RHEA-COMP:10670"/>
        <dbReference type="ChEBI" id="CHEBI:15378"/>
        <dbReference type="ChEBI" id="CHEBI:30616"/>
        <dbReference type="ChEBI" id="CHEBI:32551"/>
        <dbReference type="ChEBI" id="CHEBI:33019"/>
        <dbReference type="ChEBI" id="CHEBI:82748"/>
        <dbReference type="ChEBI" id="CHEBI:83665"/>
        <dbReference type="ChEBI" id="CHEBI:456215"/>
        <dbReference type="EC" id="6.3.4.19"/>
    </reaction>
</comment>
<dbReference type="PANTHER" id="PTHR43033">
    <property type="entry name" value="TRNA(ILE)-LYSIDINE SYNTHASE-RELATED"/>
    <property type="match status" value="1"/>
</dbReference>
<dbReference type="GO" id="GO:0005524">
    <property type="term" value="F:ATP binding"/>
    <property type="evidence" value="ECO:0007669"/>
    <property type="project" value="UniProtKB-UniRule"/>
</dbReference>
<evidence type="ECO:0000259" key="7">
    <source>
        <dbReference type="Pfam" id="PF01171"/>
    </source>
</evidence>
<accession>A0A2K8SCN6</accession>
<comment type="similarity">
    <text evidence="6">Belongs to the tRNA(Ile)-lysidine synthase family.</text>
</comment>
<dbReference type="InterPro" id="IPR012795">
    <property type="entry name" value="tRNA_Ile_lys_synt_N"/>
</dbReference>
<organism evidence="8 9">
    <name type="scientific">Spiroplasma floricola 23-6</name>
    <dbReference type="NCBI Taxonomy" id="1336749"/>
    <lineage>
        <taxon>Bacteria</taxon>
        <taxon>Bacillati</taxon>
        <taxon>Mycoplasmatota</taxon>
        <taxon>Mollicutes</taxon>
        <taxon>Entomoplasmatales</taxon>
        <taxon>Spiroplasmataceae</taxon>
        <taxon>Spiroplasma</taxon>
    </lineage>
</organism>
<dbReference type="EMBL" id="CP025057">
    <property type="protein sequence ID" value="AUB31075.1"/>
    <property type="molecule type" value="Genomic_DNA"/>
</dbReference>
<evidence type="ECO:0000256" key="1">
    <source>
        <dbReference type="ARBA" id="ARBA00022598"/>
    </source>
</evidence>
<keyword evidence="2 6" id="KW-0819">tRNA processing</keyword>
<sequence>MIKLLEQNKKYILGLSGGPDSVFLFYYLLDRGIKNFIACHVNYNFRTDSNKDLALVKKMCEKNNIKLIFKNINQNYSELNQNFESWARKIRYDFFCKELEKNGAQAILIAHNLNDHIETYLMQTQNNKKVSFYGIRAESIYENKKIIRPIISYKKSFILKYLKSQNISYIIDSTNSDIKYERNKIRKNLSEKSFDNFIKEIDLKNEKIKEYNIKIDLLLNSKELDLLNLNNNEEWNEYLIFRFLEYNGLNVEIYCSKKSFIKEIIKQLKSNKSFIEISKGNFILMKDYNKFKIINKKEINIFELSDFEDENFKKFLIDNNINENSNIIITNNWKKYQSKLYVNDKLLSKIYKNKKVNYFERYKNVLIFNKTSKIVLNKIDI</sequence>
<evidence type="ECO:0000256" key="6">
    <source>
        <dbReference type="HAMAP-Rule" id="MF_01161"/>
    </source>
</evidence>
<dbReference type="Proteomes" id="UP000231823">
    <property type="component" value="Chromosome"/>
</dbReference>
<keyword evidence="1 6" id="KW-0436">Ligase</keyword>
<comment type="function">
    <text evidence="6">Ligates lysine onto the cytidine present at position 34 of the AUA codon-specific tRNA(Ile) that contains the anticodon CAU, in an ATP-dependent manner. Cytidine is converted to lysidine, thus changing the amino acid specificity of the tRNA from methionine to isoleucine.</text>
</comment>
<protein>
    <recommendedName>
        <fullName evidence="6">tRNA(Ile)-lysidine synthase</fullName>
        <ecNumber evidence="6">6.3.4.19</ecNumber>
    </recommendedName>
    <alternativeName>
        <fullName evidence="6">tRNA(Ile)-2-lysyl-cytidine synthase</fullName>
    </alternativeName>
    <alternativeName>
        <fullName evidence="6">tRNA(Ile)-lysidine synthetase</fullName>
    </alternativeName>
</protein>
<dbReference type="InterPro" id="IPR012094">
    <property type="entry name" value="tRNA_Ile_lys_synt"/>
</dbReference>
<dbReference type="EC" id="6.3.4.19" evidence="6"/>
<keyword evidence="9" id="KW-1185">Reference proteome</keyword>
<gene>
    <name evidence="6 8" type="primary">tilS</name>
    <name evidence="8" type="ORF">SFLOR_v1c00120</name>
</gene>
<comment type="domain">
    <text evidence="6">The N-terminal region contains the highly conserved SGGXDS motif, predicted to be a P-loop motif involved in ATP binding.</text>
</comment>
<dbReference type="HAMAP" id="MF_01161">
    <property type="entry name" value="tRNA_Ile_lys_synt"/>
    <property type="match status" value="1"/>
</dbReference>
<dbReference type="GO" id="GO:0005737">
    <property type="term" value="C:cytoplasm"/>
    <property type="evidence" value="ECO:0007669"/>
    <property type="project" value="UniProtKB-SubCell"/>
</dbReference>
<dbReference type="SUPFAM" id="SSF52402">
    <property type="entry name" value="Adenine nucleotide alpha hydrolases-like"/>
    <property type="match status" value="1"/>
</dbReference>
<keyword evidence="6" id="KW-0963">Cytoplasm</keyword>
<reference evidence="8 9" key="1">
    <citation type="submission" date="2017-12" db="EMBL/GenBank/DDBJ databases">
        <title>Complete genome sequence of Spiroplasma floricola 23-6 (ATCC 29989).</title>
        <authorList>
            <person name="Tsai Y.-M."/>
            <person name="Wu P.-S."/>
            <person name="Lo W.-S."/>
            <person name="Kuo C.-H."/>
        </authorList>
    </citation>
    <scope>NUCLEOTIDE SEQUENCE [LARGE SCALE GENOMIC DNA]</scope>
    <source>
        <strain evidence="8 9">23-6</strain>
    </source>
</reference>
<dbReference type="InterPro" id="IPR014729">
    <property type="entry name" value="Rossmann-like_a/b/a_fold"/>
</dbReference>
<evidence type="ECO:0000256" key="3">
    <source>
        <dbReference type="ARBA" id="ARBA00022741"/>
    </source>
</evidence>
<dbReference type="Gene3D" id="3.40.50.620">
    <property type="entry name" value="HUPs"/>
    <property type="match status" value="1"/>
</dbReference>